<evidence type="ECO:0008006" key="3">
    <source>
        <dbReference type="Google" id="ProtNLM"/>
    </source>
</evidence>
<dbReference type="HOGENOM" id="CLU_1358545_0_0_11"/>
<proteinExistence type="predicted"/>
<accession>A0A0F6WPP0</accession>
<name>A0A0F6WPP0_9CORY</name>
<protein>
    <recommendedName>
        <fullName evidence="3">SIMPL domain-containing protein</fullName>
    </recommendedName>
</protein>
<dbReference type="InterPro" id="IPR007497">
    <property type="entry name" value="SIMPL/DUF541"/>
</dbReference>
<organism evidence="1 2">
    <name type="scientific">[Brevibacterium] flavum</name>
    <dbReference type="NCBI Taxonomy" id="92706"/>
    <lineage>
        <taxon>Bacteria</taxon>
        <taxon>Bacillati</taxon>
        <taxon>Actinomycetota</taxon>
        <taxon>Actinomycetes</taxon>
        <taxon>Mycobacteriales</taxon>
        <taxon>Corynebacteriaceae</taxon>
        <taxon>Corynebacterium</taxon>
    </lineage>
</organism>
<dbReference type="RefSeq" id="WP_003860528.1">
    <property type="nucleotide sequence ID" value="NZ_CP011309.1"/>
</dbReference>
<keyword evidence="2" id="KW-1185">Reference proteome</keyword>
<gene>
    <name evidence="1" type="ORF">YH66_02735</name>
</gene>
<dbReference type="Gene3D" id="3.30.110.170">
    <property type="entry name" value="Protein of unknown function (DUF541), domain 1"/>
    <property type="match status" value="1"/>
</dbReference>
<dbReference type="PATRIC" id="fig|92706.3.peg.567"/>
<dbReference type="Pfam" id="PF04402">
    <property type="entry name" value="SIMPL"/>
    <property type="match status" value="1"/>
</dbReference>
<evidence type="ECO:0000313" key="2">
    <source>
        <dbReference type="Proteomes" id="UP000034037"/>
    </source>
</evidence>
<dbReference type="AlphaFoldDB" id="A0A0F6WPP0"/>
<dbReference type="Proteomes" id="UP000034037">
    <property type="component" value="Chromosome"/>
</dbReference>
<evidence type="ECO:0000313" key="1">
    <source>
        <dbReference type="EMBL" id="AKF26538.1"/>
    </source>
</evidence>
<reference evidence="1 2" key="1">
    <citation type="submission" date="2015-04" db="EMBL/GenBank/DDBJ databases">
        <title>Complete Genome Sequence of Brevibacterium flavum ATCC 15168.</title>
        <authorList>
            <person name="Ahn J."/>
            <person name="Park G."/>
            <person name="Jeon W."/>
            <person name="Jang Y."/>
            <person name="Jang M."/>
            <person name="Lee H."/>
            <person name="Lee H."/>
        </authorList>
    </citation>
    <scope>NUCLEOTIDE SEQUENCE [LARGE SCALE GENOMIC DNA]</scope>
    <source>
        <strain evidence="1 2">ATCC 15168</strain>
    </source>
</reference>
<dbReference type="EMBL" id="CP011309">
    <property type="protein sequence ID" value="AKF26538.1"/>
    <property type="molecule type" value="Genomic_DNA"/>
</dbReference>
<sequence>MEPTVKASARHTLHVTADTWRIRLSASAHSHPNDAYARRATAISAIGSVLIDVPLQGERISESTAYDGQINADWNAEVTGTDVNIARDIISRLAAVPDVQVDGPLWSLSDSLAAEAAVEALQGAADTARNTAAAIAESLGGQLGALLYATTDTHSSTPIPARAEMMAAKASMPPRTLDLELAPSDIEVTKEIAVTFEFLAD</sequence>